<dbReference type="OrthoDB" id="883602at2"/>
<dbReference type="EMBL" id="RXOF01000004">
    <property type="protein sequence ID" value="RTQ50746.1"/>
    <property type="molecule type" value="Genomic_DNA"/>
</dbReference>
<protein>
    <submittedName>
        <fullName evidence="2">Uncharacterized protein</fullName>
    </submittedName>
</protein>
<name>A0A431U4H1_9BACT</name>
<organism evidence="2 3">
    <name type="scientific">Hymenobacter gummosus</name>
    <dbReference type="NCBI Taxonomy" id="1776032"/>
    <lineage>
        <taxon>Bacteria</taxon>
        <taxon>Pseudomonadati</taxon>
        <taxon>Bacteroidota</taxon>
        <taxon>Cytophagia</taxon>
        <taxon>Cytophagales</taxon>
        <taxon>Hymenobacteraceae</taxon>
        <taxon>Hymenobacter</taxon>
    </lineage>
</organism>
<accession>A0A431U4H1</accession>
<keyword evidence="3" id="KW-1185">Reference proteome</keyword>
<feature type="chain" id="PRO_5019575392" evidence="1">
    <location>
        <begin position="23"/>
        <end position="119"/>
    </location>
</feature>
<comment type="caution">
    <text evidence="2">The sequence shown here is derived from an EMBL/GenBank/DDBJ whole genome shotgun (WGS) entry which is preliminary data.</text>
</comment>
<feature type="signal peptide" evidence="1">
    <location>
        <begin position="1"/>
        <end position="22"/>
    </location>
</feature>
<proteinExistence type="predicted"/>
<reference evidence="2 3" key="1">
    <citation type="submission" date="2018-12" db="EMBL/GenBank/DDBJ databases">
        <title>Hymenobacter gummosus sp. nov., isolated from a spring.</title>
        <authorList>
            <person name="Nie L."/>
        </authorList>
    </citation>
    <scope>NUCLEOTIDE SEQUENCE [LARGE SCALE GENOMIC DNA]</scope>
    <source>
        <strain evidence="2 3">KCTC 52166</strain>
    </source>
</reference>
<sequence>MSLCSKSYLLLGAVLLTTASHAQELPVPGAQNPDWELKQVVEPTAQKPPAYALPSAPVRMPTMPVYGGTQGENGDWVWYYDPVRRLRYNMSKRRQGKLLVQNTETGTYYLYARRAGAAK</sequence>
<evidence type="ECO:0000313" key="2">
    <source>
        <dbReference type="EMBL" id="RTQ50746.1"/>
    </source>
</evidence>
<evidence type="ECO:0000313" key="3">
    <source>
        <dbReference type="Proteomes" id="UP000282184"/>
    </source>
</evidence>
<keyword evidence="1" id="KW-0732">Signal</keyword>
<dbReference type="RefSeq" id="WP_126692812.1">
    <property type="nucleotide sequence ID" value="NZ_RXOF01000004.1"/>
</dbReference>
<evidence type="ECO:0000256" key="1">
    <source>
        <dbReference type="SAM" id="SignalP"/>
    </source>
</evidence>
<gene>
    <name evidence="2" type="ORF">EJV47_08950</name>
</gene>
<dbReference type="AlphaFoldDB" id="A0A431U4H1"/>
<dbReference type="Proteomes" id="UP000282184">
    <property type="component" value="Unassembled WGS sequence"/>
</dbReference>